<feature type="repeat" description="PPR" evidence="3">
    <location>
        <begin position="337"/>
        <end position="367"/>
    </location>
</feature>
<dbReference type="PANTHER" id="PTHR47926:SF411">
    <property type="entry name" value="PENTATRICOPEPTIDE REPEAT-CONTAINING PROTEIN"/>
    <property type="match status" value="1"/>
</dbReference>
<reference evidence="6 7" key="1">
    <citation type="submission" date="2024-01" db="EMBL/GenBank/DDBJ databases">
        <title>The genomes of 5 underutilized Papilionoideae crops provide insights into root nodulation and disease resistance.</title>
        <authorList>
            <person name="Yuan L."/>
        </authorList>
    </citation>
    <scope>NUCLEOTIDE SEQUENCE [LARGE SCALE GENOMIC DNA]</scope>
    <source>
        <strain evidence="6">LY-2023</strain>
        <tissue evidence="6">Leaf</tissue>
    </source>
</reference>
<protein>
    <recommendedName>
        <fullName evidence="5">DYW domain-containing protein</fullName>
    </recommendedName>
</protein>
<evidence type="ECO:0000256" key="2">
    <source>
        <dbReference type="ARBA" id="ARBA00022737"/>
    </source>
</evidence>
<dbReference type="NCBIfam" id="TIGR00756">
    <property type="entry name" value="PPR"/>
    <property type="match status" value="3"/>
</dbReference>
<dbReference type="InterPro" id="IPR011990">
    <property type="entry name" value="TPR-like_helical_dom_sf"/>
</dbReference>
<dbReference type="Pfam" id="PF01535">
    <property type="entry name" value="PPR"/>
    <property type="match status" value="5"/>
</dbReference>
<organism evidence="6 7">
    <name type="scientific">Clitoria ternatea</name>
    <name type="common">Butterfly pea</name>
    <dbReference type="NCBI Taxonomy" id="43366"/>
    <lineage>
        <taxon>Eukaryota</taxon>
        <taxon>Viridiplantae</taxon>
        <taxon>Streptophyta</taxon>
        <taxon>Embryophyta</taxon>
        <taxon>Tracheophyta</taxon>
        <taxon>Spermatophyta</taxon>
        <taxon>Magnoliopsida</taxon>
        <taxon>eudicotyledons</taxon>
        <taxon>Gunneridae</taxon>
        <taxon>Pentapetalae</taxon>
        <taxon>rosids</taxon>
        <taxon>fabids</taxon>
        <taxon>Fabales</taxon>
        <taxon>Fabaceae</taxon>
        <taxon>Papilionoideae</taxon>
        <taxon>50 kb inversion clade</taxon>
        <taxon>NPAAA clade</taxon>
        <taxon>indigoferoid/millettioid clade</taxon>
        <taxon>Phaseoleae</taxon>
        <taxon>Clitoria</taxon>
    </lineage>
</organism>
<dbReference type="FunFam" id="1.25.40.10:FF:000934">
    <property type="entry name" value="Pentatricopeptide repeat-containing protein"/>
    <property type="match status" value="1"/>
</dbReference>
<evidence type="ECO:0000313" key="7">
    <source>
        <dbReference type="Proteomes" id="UP001359559"/>
    </source>
</evidence>
<dbReference type="GO" id="GO:0008270">
    <property type="term" value="F:zinc ion binding"/>
    <property type="evidence" value="ECO:0007669"/>
    <property type="project" value="InterPro"/>
</dbReference>
<evidence type="ECO:0000259" key="5">
    <source>
        <dbReference type="Pfam" id="PF14432"/>
    </source>
</evidence>
<dbReference type="GO" id="GO:0009451">
    <property type="term" value="P:RNA modification"/>
    <property type="evidence" value="ECO:0007669"/>
    <property type="project" value="InterPro"/>
</dbReference>
<dbReference type="AlphaFoldDB" id="A0AAN9I4L5"/>
<feature type="repeat" description="PPR" evidence="3">
    <location>
        <begin position="368"/>
        <end position="402"/>
    </location>
</feature>
<dbReference type="InterPro" id="IPR002885">
    <property type="entry name" value="PPR_rpt"/>
</dbReference>
<evidence type="ECO:0000256" key="3">
    <source>
        <dbReference type="PROSITE-ProRule" id="PRU00708"/>
    </source>
</evidence>
<dbReference type="FunFam" id="1.25.40.10:FF:001093">
    <property type="entry name" value="Pentatricopeptide repeat-containing protein At2g34400"/>
    <property type="match status" value="1"/>
</dbReference>
<evidence type="ECO:0000256" key="4">
    <source>
        <dbReference type="SAM" id="MobiDB-lite"/>
    </source>
</evidence>
<dbReference type="Gene3D" id="1.25.40.10">
    <property type="entry name" value="Tetratricopeptide repeat domain"/>
    <property type="match status" value="3"/>
</dbReference>
<dbReference type="GO" id="GO:0003723">
    <property type="term" value="F:RNA binding"/>
    <property type="evidence" value="ECO:0007669"/>
    <property type="project" value="InterPro"/>
</dbReference>
<accession>A0AAN9I4L5</accession>
<proteinExistence type="inferred from homology"/>
<keyword evidence="7" id="KW-1185">Reference proteome</keyword>
<dbReference type="PANTHER" id="PTHR47926">
    <property type="entry name" value="PENTATRICOPEPTIDE REPEAT-CONTAINING PROTEIN"/>
    <property type="match status" value="1"/>
</dbReference>
<feature type="domain" description="DYW" evidence="5">
    <location>
        <begin position="686"/>
        <end position="778"/>
    </location>
</feature>
<dbReference type="InterPro" id="IPR046848">
    <property type="entry name" value="E_motif"/>
</dbReference>
<feature type="repeat" description="PPR" evidence="3">
    <location>
        <begin position="470"/>
        <end position="504"/>
    </location>
</feature>
<dbReference type="InterPro" id="IPR032867">
    <property type="entry name" value="DYW_dom"/>
</dbReference>
<gene>
    <name evidence="6" type="ORF">RJT34_33415</name>
</gene>
<dbReference type="InterPro" id="IPR046960">
    <property type="entry name" value="PPR_At4g14850-like_plant"/>
</dbReference>
<evidence type="ECO:0000256" key="1">
    <source>
        <dbReference type="ARBA" id="ARBA00006643"/>
    </source>
</evidence>
<dbReference type="Pfam" id="PF14432">
    <property type="entry name" value="DYW_deaminase"/>
    <property type="match status" value="1"/>
</dbReference>
<dbReference type="EMBL" id="JAYKXN010000008">
    <property type="protein sequence ID" value="KAK7265792.1"/>
    <property type="molecule type" value="Genomic_DNA"/>
</dbReference>
<feature type="compositionally biased region" description="Basic residues" evidence="4">
    <location>
        <begin position="1"/>
        <end position="11"/>
    </location>
</feature>
<name>A0AAN9I4L5_CLITE</name>
<comment type="caution">
    <text evidence="6">The sequence shown here is derived from an EMBL/GenBank/DDBJ whole genome shotgun (WGS) entry which is preliminary data.</text>
</comment>
<dbReference type="Proteomes" id="UP001359559">
    <property type="component" value="Unassembled WGS sequence"/>
</dbReference>
<evidence type="ECO:0000313" key="6">
    <source>
        <dbReference type="EMBL" id="KAK7265792.1"/>
    </source>
</evidence>
<feature type="region of interest" description="Disordered" evidence="4">
    <location>
        <begin position="1"/>
        <end position="29"/>
    </location>
</feature>
<dbReference type="Pfam" id="PF20431">
    <property type="entry name" value="E_motif"/>
    <property type="match status" value="1"/>
</dbReference>
<dbReference type="PROSITE" id="PS51375">
    <property type="entry name" value="PPR"/>
    <property type="match status" value="3"/>
</dbReference>
<comment type="similarity">
    <text evidence="1">Belongs to the PPR family. PCMP-H subfamily.</text>
</comment>
<keyword evidence="2" id="KW-0677">Repeat</keyword>
<sequence length="778" mass="87161">MRKSKRTHRKLPTASIDSVPVQANPEFEKPKRNIRKISSQPLDPVQEIPQIESEMRQQHLEKATVTSGPNISEQEVISSNEKIRKEATLTISNVPDIETTPRLATESAKAMLRAQGSMFTAVFQNFTQSRDNSFLMLGMEQGCVSLLRKCSSLKPTKQIHAHICITGLHTNPLVFGKLLLHCAISISDALHYALRLFHHFPNPDTFMYNTLIRALSLSQTPLSSIHPFIHLLRHPTLFPDSFSFAFALKAAANSRHLRPGIQLHSQAILHTLDTHIFVGTTLISMYAESGDYDSARRVFDEISEPNVVTWNAAVTAAFRCGDVAGAWGVFRRMPVRNLTSWNVILAGYAKAGELGLARRVFNEMVLKDDVSWSTMIVGFAHYGSFDEAFGFFRELLRRGIRLNEVSLTGVLSACAQAGAFEFGRILHSFMEKAGFLYIGSVNNALIDTYSRCGNVAMASSVFQNMPVARSIVSWTSMIAGLAMHGRGEEAIQLFHEMEESGVRPDGITFISLLYACSHSGLVEEGCAFFSKMKNLYGIEPAIEHYGCMVDLYGRAARLQKAYEFICEMPISPNAIIWRTLLGACSIHGNIELAELVKARLAVVDPNNSSDHVLLSNVYAIAGKWKDVASIRRTMTEQSMRKTPGWSMIEIDKVNYSFVAGEKPNEVTEEAHEKLMEIMLRLRTEAGYAPQVRSVLHDIEEEEKENSVSKHSEKLAAAFGIAKLPKGRVLRIVKNLRVCGDCHTVMKLISEVYQVEIIVRDRNRFHFFKDGFCSCRDYW</sequence>
<dbReference type="Pfam" id="PF13041">
    <property type="entry name" value="PPR_2"/>
    <property type="match status" value="2"/>
</dbReference>